<proteinExistence type="predicted"/>
<keyword evidence="4" id="KW-1185">Reference proteome</keyword>
<feature type="domain" description="FAD dependent oxidoreductase" evidence="2">
    <location>
        <begin position="5"/>
        <end position="322"/>
    </location>
</feature>
<protein>
    <submittedName>
        <fullName evidence="3">Oxidoreductase</fullName>
    </submittedName>
</protein>
<dbReference type="EMBL" id="ARXX01000009">
    <property type="protein sequence ID" value="MBF5055579.1"/>
    <property type="molecule type" value="Genomic_DNA"/>
</dbReference>
<organism evidence="3 4">
    <name type="scientific">Alloalcanivorax profundimaris</name>
    <dbReference type="NCBI Taxonomy" id="2735259"/>
    <lineage>
        <taxon>Bacteria</taxon>
        <taxon>Pseudomonadati</taxon>
        <taxon>Pseudomonadota</taxon>
        <taxon>Gammaproteobacteria</taxon>
        <taxon>Oceanospirillales</taxon>
        <taxon>Alcanivoracaceae</taxon>
        <taxon>Alloalcanivorax</taxon>
    </lineage>
</organism>
<evidence type="ECO:0000313" key="4">
    <source>
        <dbReference type="Proteomes" id="UP000662703"/>
    </source>
</evidence>
<dbReference type="SUPFAM" id="SSF51905">
    <property type="entry name" value="FAD/NAD(P)-binding domain"/>
    <property type="match status" value="1"/>
</dbReference>
<dbReference type="InterPro" id="IPR036188">
    <property type="entry name" value="FAD/NAD-bd_sf"/>
</dbReference>
<dbReference type="PANTHER" id="PTHR13847">
    <property type="entry name" value="SARCOSINE DEHYDROGENASE-RELATED"/>
    <property type="match status" value="1"/>
</dbReference>
<dbReference type="Gene3D" id="3.50.50.60">
    <property type="entry name" value="FAD/NAD(P)-binding domain"/>
    <property type="match status" value="1"/>
</dbReference>
<keyword evidence="1" id="KW-0560">Oxidoreductase</keyword>
<reference evidence="3 4" key="1">
    <citation type="submission" date="2012-09" db="EMBL/GenBank/DDBJ databases">
        <title>Genome Sequence of alkane-degrading Bacterium Alcanivorax sp. 521-1.</title>
        <authorList>
            <person name="Lai Q."/>
            <person name="Shao Z."/>
        </authorList>
    </citation>
    <scope>NUCLEOTIDE SEQUENCE [LARGE SCALE GENOMIC DNA]</scope>
    <source>
        <strain evidence="3 4">521-1</strain>
    </source>
</reference>
<dbReference type="InterPro" id="IPR006076">
    <property type="entry name" value="FAD-dep_OxRdtase"/>
</dbReference>
<evidence type="ECO:0000313" key="3">
    <source>
        <dbReference type="EMBL" id="MBF5055579.1"/>
    </source>
</evidence>
<dbReference type="Gene3D" id="3.30.9.10">
    <property type="entry name" value="D-Amino Acid Oxidase, subunit A, domain 2"/>
    <property type="match status" value="1"/>
</dbReference>
<accession>A0ABS0AN66</accession>
<dbReference type="PANTHER" id="PTHR13847:SF289">
    <property type="entry name" value="GLYCINE OXIDASE"/>
    <property type="match status" value="1"/>
</dbReference>
<comment type="caution">
    <text evidence="3">The sequence shown here is derived from an EMBL/GenBank/DDBJ whole genome shotgun (WGS) entry which is preliminary data.</text>
</comment>
<evidence type="ECO:0000256" key="1">
    <source>
        <dbReference type="ARBA" id="ARBA00023002"/>
    </source>
</evidence>
<name>A0ABS0AN66_9GAMM</name>
<dbReference type="Pfam" id="PF01266">
    <property type="entry name" value="DAO"/>
    <property type="match status" value="1"/>
</dbReference>
<dbReference type="SUPFAM" id="SSF54373">
    <property type="entry name" value="FAD-linked reductases, C-terminal domain"/>
    <property type="match status" value="1"/>
</dbReference>
<dbReference type="Proteomes" id="UP000662703">
    <property type="component" value="Unassembled WGS sequence"/>
</dbReference>
<gene>
    <name evidence="3" type="ORF">Y5W_00873</name>
</gene>
<evidence type="ECO:0000259" key="2">
    <source>
        <dbReference type="Pfam" id="PF01266"/>
    </source>
</evidence>
<sequence>MSHTERGRRVTLVDAPAERPPASWAGGGILAPLFAWRYPAAMNRLTVDGPGRYRALVSSLTGYAGLREDDLCDSGLWVEAAGEECRRALDWARDWGQRCEPRALAAAWPEAADRDGVWFPEVGNIRNPRLLKALRARLADQGVRTVRDRAVALDPMGRGATVVLAGGERLSAPSVLVSAGAWSSSLLSPLGVSVPLFPAKGEMLLYRLAPGRVPTIVLTENGYLIPRADGAVLAGSTLKEGDDSTHPTEEGRRKLEAMAASILPALADQAPEHHWAGVRPGCGRDWPYLGEVPGTRGVFAAVGHHRNGLVSAPASAEFLVQLMNGETPFLDPADYSLVASPS</sequence>